<proteinExistence type="predicted"/>
<dbReference type="EMBL" id="KZ805307">
    <property type="protein sequence ID" value="PVI06812.1"/>
    <property type="molecule type" value="Genomic_DNA"/>
</dbReference>
<organism evidence="1 2">
    <name type="scientific">Periconia macrospinosa</name>
    <dbReference type="NCBI Taxonomy" id="97972"/>
    <lineage>
        <taxon>Eukaryota</taxon>
        <taxon>Fungi</taxon>
        <taxon>Dikarya</taxon>
        <taxon>Ascomycota</taxon>
        <taxon>Pezizomycotina</taxon>
        <taxon>Dothideomycetes</taxon>
        <taxon>Pleosporomycetidae</taxon>
        <taxon>Pleosporales</taxon>
        <taxon>Massarineae</taxon>
        <taxon>Periconiaceae</taxon>
        <taxon>Periconia</taxon>
    </lineage>
</organism>
<evidence type="ECO:0000313" key="1">
    <source>
        <dbReference type="EMBL" id="PVI06812.1"/>
    </source>
</evidence>
<accession>A0A2V1E9G8</accession>
<dbReference type="AlphaFoldDB" id="A0A2V1E9G8"/>
<reference evidence="1 2" key="1">
    <citation type="journal article" date="2018" name="Sci. Rep.">
        <title>Comparative genomics provides insights into the lifestyle and reveals functional heterogeneity of dark septate endophytic fungi.</title>
        <authorList>
            <person name="Knapp D.G."/>
            <person name="Nemeth J.B."/>
            <person name="Barry K."/>
            <person name="Hainaut M."/>
            <person name="Henrissat B."/>
            <person name="Johnson J."/>
            <person name="Kuo A."/>
            <person name="Lim J.H.P."/>
            <person name="Lipzen A."/>
            <person name="Nolan M."/>
            <person name="Ohm R.A."/>
            <person name="Tamas L."/>
            <person name="Grigoriev I.V."/>
            <person name="Spatafora J.W."/>
            <person name="Nagy L.G."/>
            <person name="Kovacs G.M."/>
        </authorList>
    </citation>
    <scope>NUCLEOTIDE SEQUENCE [LARGE SCALE GENOMIC DNA]</scope>
    <source>
        <strain evidence="1 2">DSE2036</strain>
    </source>
</reference>
<name>A0A2V1E9G8_9PLEO</name>
<sequence>MQSITSIKRRFLLAFDELKSFELGFSKCCGPPFEPLDDIVTIRVQSVREVQEFCPIQPSTRWHSVFFNVVLDSNRGFEEDKQDTVEIENDRKVWEFGKTRGVTTLKNAVIDVLHQLIATAWNLSTGFLIPSSKT</sequence>
<keyword evidence="2" id="KW-1185">Reference proteome</keyword>
<protein>
    <submittedName>
        <fullName evidence="1">Uncharacterized protein</fullName>
    </submittedName>
</protein>
<dbReference type="Proteomes" id="UP000244855">
    <property type="component" value="Unassembled WGS sequence"/>
</dbReference>
<gene>
    <name evidence="1" type="ORF">DM02DRAFT_622955</name>
</gene>
<evidence type="ECO:0000313" key="2">
    <source>
        <dbReference type="Proteomes" id="UP000244855"/>
    </source>
</evidence>